<reference evidence="2 3" key="1">
    <citation type="journal article" date="2011" name="Stand. Genomic Sci.">
        <title>Genome sequence of the moderately thermophilic halophile Flexistipes sinusarabici strain (MAS10).</title>
        <authorList>
            <person name="Lapidus A."/>
            <person name="Chertkov O."/>
            <person name="Nolan M."/>
            <person name="Lucas S."/>
            <person name="Hammon N."/>
            <person name="Deshpande S."/>
            <person name="Cheng J.F."/>
            <person name="Tapia R."/>
            <person name="Han C."/>
            <person name="Goodwin L."/>
            <person name="Pitluck S."/>
            <person name="Liolios K."/>
            <person name="Pagani I."/>
            <person name="Ivanova N."/>
            <person name="Huntemann M."/>
            <person name="Mavromatis K."/>
            <person name="Mikhailova N."/>
            <person name="Pati A."/>
            <person name="Chen A."/>
            <person name="Palaniappan K."/>
            <person name="Land M."/>
            <person name="Hauser L."/>
            <person name="Brambilla E.M."/>
            <person name="Rohde M."/>
            <person name="Abt B."/>
            <person name="Spring S."/>
            <person name="Goker M."/>
            <person name="Bristow J."/>
            <person name="Eisen J.A."/>
            <person name="Markowitz V."/>
            <person name="Hugenholtz P."/>
            <person name="Kyrpides N.C."/>
            <person name="Klenk H.P."/>
            <person name="Woyke T."/>
        </authorList>
    </citation>
    <scope>NUCLEOTIDE SEQUENCE [LARGE SCALE GENOMIC DNA]</scope>
    <source>
        <strain evidence="3">DSM 4947 / MAS 10</strain>
    </source>
</reference>
<keyword evidence="1" id="KW-0812">Transmembrane</keyword>
<sequence length="286" mass="33497">MSAREKLSFVKKIYCIIGIFLLIGSTYLVIKLVMHIWHKVPEESAHEKKMTEEEKMFKKMMEGVEKKMEYDLGYKVIKEEKIEDHFHHIGNMPKHDKFNLCISCHGDVPHDKSKEIRAFLNMHSDFLACETCHIKIEQDFHKKYAWYSKETGKLKNMKGIEDYLSNASYKLMPLKYENGDFVRYDSEQLRAFVQKFKNILPELGPSRKSRGLKMIHKSVSEKPVPCGDCHAKTLRESYLPLREVGYTKGRVSQILGNEVVGMVKKYEKFYIPKLFSPGETEKSRDK</sequence>
<dbReference type="OrthoDB" id="9788513at2"/>
<gene>
    <name evidence="2" type="ordered locus">Flexsi_2008</name>
</gene>
<dbReference type="EMBL" id="CP002858">
    <property type="protein sequence ID" value="AEI15637.1"/>
    <property type="molecule type" value="Genomic_DNA"/>
</dbReference>
<dbReference type="KEGG" id="fsi:Flexsi_2008"/>
<dbReference type="SUPFAM" id="SSF48695">
    <property type="entry name" value="Multiheme cytochromes"/>
    <property type="match status" value="1"/>
</dbReference>
<dbReference type="Proteomes" id="UP000006621">
    <property type="component" value="Chromosome"/>
</dbReference>
<dbReference type="HOGENOM" id="CLU_1025718_0_0_0"/>
<dbReference type="AlphaFoldDB" id="F8E501"/>
<dbReference type="Gene3D" id="1.10.780.10">
    <property type="entry name" value="Hydroxylamine Oxidoreductase, Chain A, domain 1"/>
    <property type="match status" value="1"/>
</dbReference>
<feature type="transmembrane region" description="Helical" evidence="1">
    <location>
        <begin position="12"/>
        <end position="37"/>
    </location>
</feature>
<accession>F8E501</accession>
<evidence type="ECO:0000256" key="1">
    <source>
        <dbReference type="SAM" id="Phobius"/>
    </source>
</evidence>
<proteinExistence type="predicted"/>
<reference evidence="3" key="2">
    <citation type="submission" date="2011-06" db="EMBL/GenBank/DDBJ databases">
        <title>The complete genome of Flexistipes sinusarabici DSM 4947.</title>
        <authorList>
            <person name="Lucas S."/>
            <person name="Han J."/>
            <person name="Lapidus A."/>
            <person name="Bruce D."/>
            <person name="Goodwin L."/>
            <person name="Pitluck S."/>
            <person name="Peters L."/>
            <person name="Kyrpides N."/>
            <person name="Mavromatis K."/>
            <person name="Ivanova N."/>
            <person name="Mikhailova N."/>
            <person name="Chertkov O."/>
            <person name="Detter J.C."/>
            <person name="Tapia R."/>
            <person name="Han C."/>
            <person name="Land M."/>
            <person name="Hauser L."/>
            <person name="Markowitz V."/>
            <person name="Cheng J.-F."/>
            <person name="Hugenholtz P."/>
            <person name="Woyke T."/>
            <person name="Wu D."/>
            <person name="Spring S."/>
            <person name="Schroeder M."/>
            <person name="Brambilla E."/>
            <person name="Klenk H.-P."/>
            <person name="Eisen J.A."/>
        </authorList>
    </citation>
    <scope>NUCLEOTIDE SEQUENCE [LARGE SCALE GENOMIC DNA]</scope>
    <source>
        <strain evidence="3">DSM 4947 / MAS 10</strain>
    </source>
</reference>
<evidence type="ECO:0000313" key="3">
    <source>
        <dbReference type="Proteomes" id="UP000006621"/>
    </source>
</evidence>
<protein>
    <submittedName>
        <fullName evidence="2">Multiheme C-type cytochrome</fullName>
    </submittedName>
</protein>
<name>F8E501_FLESM</name>
<dbReference type="eggNOG" id="COG2864">
    <property type="taxonomic scope" value="Bacteria"/>
</dbReference>
<organism evidence="2 3">
    <name type="scientific">Flexistipes sinusarabici (strain ATCC 49648 / DSM 4947 / MAS 10)</name>
    <dbReference type="NCBI Taxonomy" id="717231"/>
    <lineage>
        <taxon>Bacteria</taxon>
        <taxon>Pseudomonadati</taxon>
        <taxon>Deferribacterota</taxon>
        <taxon>Deferribacteres</taxon>
        <taxon>Deferribacterales</taxon>
        <taxon>Flexistipitaceae</taxon>
        <taxon>Flexistipes</taxon>
    </lineage>
</organism>
<keyword evidence="3" id="KW-1185">Reference proteome</keyword>
<dbReference type="STRING" id="717231.Flexsi_2008"/>
<dbReference type="InterPro" id="IPR036280">
    <property type="entry name" value="Multihaem_cyt_sf"/>
</dbReference>
<evidence type="ECO:0000313" key="2">
    <source>
        <dbReference type="EMBL" id="AEI15637.1"/>
    </source>
</evidence>
<keyword evidence="1" id="KW-0472">Membrane</keyword>
<keyword evidence="1" id="KW-1133">Transmembrane helix</keyword>
<dbReference type="RefSeq" id="WP_013887089.1">
    <property type="nucleotide sequence ID" value="NC_015672.1"/>
</dbReference>